<sequence length="207" mass="22523">MKSWKVLGATILTVLGLTLAPLFNATSADVVLDADLSVDKATAKRGDTLTYAFRVENTLTEPFIVYLAPGMNGDHAFSPYVDYIPGSTSWTDNSGATGAVDDNWLNTGVNLNYLNVGDWVTLTFQAKVKSDAPNGALAESVVQIKKNWLGEDVNEWFQCAAKTTIKFGEVLGVEELPQTGAEGVLAVTFYLGYLGFLVRRIKLTRYL</sequence>
<organism evidence="2 3">
    <name type="scientific">candidate division WWE3 bacterium RIFCSPLOWO2_01_FULL_53_14</name>
    <dbReference type="NCBI Taxonomy" id="1802628"/>
    <lineage>
        <taxon>Bacteria</taxon>
        <taxon>Katanobacteria</taxon>
    </lineage>
</organism>
<accession>A0A1F4VRB7</accession>
<proteinExistence type="predicted"/>
<evidence type="ECO:0008006" key="4">
    <source>
        <dbReference type="Google" id="ProtNLM"/>
    </source>
</evidence>
<dbReference type="AlphaFoldDB" id="A0A1F4VRB7"/>
<evidence type="ECO:0000256" key="1">
    <source>
        <dbReference type="SAM" id="SignalP"/>
    </source>
</evidence>
<evidence type="ECO:0000313" key="3">
    <source>
        <dbReference type="Proteomes" id="UP000176967"/>
    </source>
</evidence>
<evidence type="ECO:0000313" key="2">
    <source>
        <dbReference type="EMBL" id="OGC59737.1"/>
    </source>
</evidence>
<keyword evidence="1" id="KW-0732">Signal</keyword>
<dbReference type="EMBL" id="MEVL01000035">
    <property type="protein sequence ID" value="OGC59737.1"/>
    <property type="molecule type" value="Genomic_DNA"/>
</dbReference>
<dbReference type="STRING" id="1802628.A2890_02745"/>
<dbReference type="Proteomes" id="UP000176967">
    <property type="component" value="Unassembled WGS sequence"/>
</dbReference>
<name>A0A1F4VRB7_UNCKA</name>
<feature type="chain" id="PRO_5009515029" description="DUF11 domain-containing protein" evidence="1">
    <location>
        <begin position="28"/>
        <end position="207"/>
    </location>
</feature>
<comment type="caution">
    <text evidence="2">The sequence shown here is derived from an EMBL/GenBank/DDBJ whole genome shotgun (WGS) entry which is preliminary data.</text>
</comment>
<gene>
    <name evidence="2" type="ORF">A2890_02745</name>
</gene>
<protein>
    <recommendedName>
        <fullName evidence="4">DUF11 domain-containing protein</fullName>
    </recommendedName>
</protein>
<feature type="signal peptide" evidence="1">
    <location>
        <begin position="1"/>
        <end position="27"/>
    </location>
</feature>
<reference evidence="2 3" key="1">
    <citation type="journal article" date="2016" name="Nat. Commun.">
        <title>Thousands of microbial genomes shed light on interconnected biogeochemical processes in an aquifer system.</title>
        <authorList>
            <person name="Anantharaman K."/>
            <person name="Brown C.T."/>
            <person name="Hug L.A."/>
            <person name="Sharon I."/>
            <person name="Castelle C.J."/>
            <person name="Probst A.J."/>
            <person name="Thomas B.C."/>
            <person name="Singh A."/>
            <person name="Wilkins M.J."/>
            <person name="Karaoz U."/>
            <person name="Brodie E.L."/>
            <person name="Williams K.H."/>
            <person name="Hubbard S.S."/>
            <person name="Banfield J.F."/>
        </authorList>
    </citation>
    <scope>NUCLEOTIDE SEQUENCE [LARGE SCALE GENOMIC DNA]</scope>
</reference>